<organism evidence="1 2">
    <name type="scientific">Steroidobacter agaridevorans</name>
    <dbReference type="NCBI Taxonomy" id="2695856"/>
    <lineage>
        <taxon>Bacteria</taxon>
        <taxon>Pseudomonadati</taxon>
        <taxon>Pseudomonadota</taxon>
        <taxon>Gammaproteobacteria</taxon>
        <taxon>Steroidobacterales</taxon>
        <taxon>Steroidobacteraceae</taxon>
        <taxon>Steroidobacter</taxon>
    </lineage>
</organism>
<sequence>MRDPTVTAAVALALAALARSLRTGVEPVHALDEQARAENVIPGSDCYDDAAELIGFPYCRALDLYLPRRMRDRVERAHFRDAHLALTT</sequence>
<reference evidence="2" key="1">
    <citation type="submission" date="2020-01" db="EMBL/GenBank/DDBJ databases">
        <title>'Steroidobacter agaridevorans' sp. nov., agar-degrading bacteria isolated from rhizosphere soils.</title>
        <authorList>
            <person name="Ikenaga M."/>
            <person name="Kataoka M."/>
            <person name="Murouchi A."/>
            <person name="Katsuragi S."/>
            <person name="Sakai M."/>
        </authorList>
    </citation>
    <scope>NUCLEOTIDE SEQUENCE [LARGE SCALE GENOMIC DNA]</scope>
    <source>
        <strain evidence="2">YU21-B</strain>
    </source>
</reference>
<dbReference type="Proteomes" id="UP000445000">
    <property type="component" value="Unassembled WGS sequence"/>
</dbReference>
<dbReference type="EMBL" id="BLJN01000002">
    <property type="protein sequence ID" value="GFE80239.1"/>
    <property type="molecule type" value="Genomic_DNA"/>
</dbReference>
<evidence type="ECO:0000313" key="1">
    <source>
        <dbReference type="EMBL" id="GFE80239.1"/>
    </source>
</evidence>
<keyword evidence="2" id="KW-1185">Reference proteome</keyword>
<protein>
    <submittedName>
        <fullName evidence="1">Uncharacterized protein</fullName>
    </submittedName>
</protein>
<name>A0A829YAA2_9GAMM</name>
<evidence type="ECO:0000313" key="2">
    <source>
        <dbReference type="Proteomes" id="UP000445000"/>
    </source>
</evidence>
<proteinExistence type="predicted"/>
<comment type="caution">
    <text evidence="1">The sequence shown here is derived from an EMBL/GenBank/DDBJ whole genome shotgun (WGS) entry which is preliminary data.</text>
</comment>
<dbReference type="AlphaFoldDB" id="A0A829YAA2"/>
<accession>A0A829YAA2</accession>
<dbReference type="RefSeq" id="WP_161811948.1">
    <property type="nucleotide sequence ID" value="NZ_BLJN01000002.1"/>
</dbReference>
<gene>
    <name evidence="1" type="ORF">GCM10011487_22390</name>
</gene>